<feature type="domain" description="NADP-dependent oxidoreductase" evidence="8">
    <location>
        <begin position="17"/>
        <end position="261"/>
    </location>
</feature>
<dbReference type="PANTHER" id="PTHR43827:SF3">
    <property type="entry name" value="NADP-DEPENDENT OXIDOREDUCTASE DOMAIN-CONTAINING PROTEIN"/>
    <property type="match status" value="1"/>
</dbReference>
<dbReference type="Proteomes" id="UP000315235">
    <property type="component" value="Unassembled WGS sequence"/>
</dbReference>
<keyword evidence="3" id="KW-0560">Oxidoreductase</keyword>
<protein>
    <submittedName>
        <fullName evidence="9">Aldo/keto reductase</fullName>
    </submittedName>
</protein>
<proteinExistence type="inferred from homology"/>
<dbReference type="PRINTS" id="PR00069">
    <property type="entry name" value="ALDKETRDTASE"/>
</dbReference>
<dbReference type="FunFam" id="3.20.20.100:FF:000002">
    <property type="entry name" value="2,5-diketo-D-gluconic acid reductase A"/>
    <property type="match status" value="1"/>
</dbReference>
<organism evidence="9 10">
    <name type="scientific">Pseudomonas mangiferae</name>
    <dbReference type="NCBI Taxonomy" id="2593654"/>
    <lineage>
        <taxon>Bacteria</taxon>
        <taxon>Pseudomonadati</taxon>
        <taxon>Pseudomonadota</taxon>
        <taxon>Gammaproteobacteria</taxon>
        <taxon>Pseudomonadales</taxon>
        <taxon>Pseudomonadaceae</taxon>
        <taxon>Pseudomonas</taxon>
    </lineage>
</organism>
<evidence type="ECO:0000256" key="4">
    <source>
        <dbReference type="ARBA" id="ARBA00049445"/>
    </source>
</evidence>
<reference evidence="9 10" key="1">
    <citation type="submission" date="2019-07" db="EMBL/GenBank/DDBJ databases">
        <title>Pseudomonas mangiferae sp. nov., isolated from bark of mango tree in Thailand.</title>
        <authorList>
            <person name="Srisuk N."/>
            <person name="Anurat P."/>
        </authorList>
    </citation>
    <scope>NUCLEOTIDE SEQUENCE [LARGE SCALE GENOMIC DNA]</scope>
    <source>
        <strain evidence="9 10">DMKU_BBB3-04</strain>
    </source>
</reference>
<dbReference type="AlphaFoldDB" id="A0A553GWQ4"/>
<dbReference type="GO" id="GO:0016616">
    <property type="term" value="F:oxidoreductase activity, acting on the CH-OH group of donors, NAD or NADP as acceptor"/>
    <property type="evidence" value="ECO:0007669"/>
    <property type="project" value="UniProtKB-ARBA"/>
</dbReference>
<evidence type="ECO:0000256" key="2">
    <source>
        <dbReference type="ARBA" id="ARBA00022857"/>
    </source>
</evidence>
<evidence type="ECO:0000256" key="5">
    <source>
        <dbReference type="PIRSR" id="PIRSR000097-1"/>
    </source>
</evidence>
<name>A0A553GWQ4_9PSED</name>
<dbReference type="PIRSF" id="PIRSF000097">
    <property type="entry name" value="AKR"/>
    <property type="match status" value="1"/>
</dbReference>
<keyword evidence="10" id="KW-1185">Reference proteome</keyword>
<feature type="binding site" evidence="6">
    <location>
        <position position="108"/>
    </location>
    <ligand>
        <name>substrate</name>
    </ligand>
</feature>
<dbReference type="SUPFAM" id="SSF51430">
    <property type="entry name" value="NAD(P)-linked oxidoreductase"/>
    <property type="match status" value="1"/>
</dbReference>
<dbReference type="InterPro" id="IPR036812">
    <property type="entry name" value="NAD(P)_OxRdtase_dom_sf"/>
</dbReference>
<evidence type="ECO:0000313" key="9">
    <source>
        <dbReference type="EMBL" id="TRX73885.1"/>
    </source>
</evidence>
<feature type="active site" description="Proton donor" evidence="5">
    <location>
        <position position="50"/>
    </location>
</feature>
<evidence type="ECO:0000256" key="6">
    <source>
        <dbReference type="PIRSR" id="PIRSR000097-2"/>
    </source>
</evidence>
<keyword evidence="2" id="KW-0521">NADP</keyword>
<dbReference type="EMBL" id="VJOY01000011">
    <property type="protein sequence ID" value="TRX73885.1"/>
    <property type="molecule type" value="Genomic_DNA"/>
</dbReference>
<comment type="similarity">
    <text evidence="1">Belongs to the aldo/keto reductase family.</text>
</comment>
<dbReference type="PANTHER" id="PTHR43827">
    <property type="entry name" value="2,5-DIKETO-D-GLUCONIC ACID REDUCTASE"/>
    <property type="match status" value="1"/>
</dbReference>
<evidence type="ECO:0000313" key="10">
    <source>
        <dbReference type="Proteomes" id="UP000315235"/>
    </source>
</evidence>
<dbReference type="InterPro" id="IPR023210">
    <property type="entry name" value="NADP_OxRdtase_dom"/>
</dbReference>
<feature type="site" description="Lowers pKa of active site Tyr" evidence="7">
    <location>
        <position position="75"/>
    </location>
</feature>
<dbReference type="InterPro" id="IPR018170">
    <property type="entry name" value="Aldo/ket_reductase_CS"/>
</dbReference>
<evidence type="ECO:0000259" key="8">
    <source>
        <dbReference type="Pfam" id="PF00248"/>
    </source>
</evidence>
<accession>A0A553GWQ4</accession>
<dbReference type="Gene3D" id="3.20.20.100">
    <property type="entry name" value="NADP-dependent oxidoreductase domain"/>
    <property type="match status" value="1"/>
</dbReference>
<evidence type="ECO:0000256" key="7">
    <source>
        <dbReference type="PIRSR" id="PIRSR000097-3"/>
    </source>
</evidence>
<evidence type="ECO:0000256" key="3">
    <source>
        <dbReference type="ARBA" id="ARBA00023002"/>
    </source>
</evidence>
<dbReference type="Pfam" id="PF00248">
    <property type="entry name" value="Aldo_ket_red"/>
    <property type="match status" value="1"/>
</dbReference>
<comment type="catalytic activity">
    <reaction evidence="4">
        <text>hydroxyacetone + NADP(+) = methylglyoxal + NADPH + H(+)</text>
        <dbReference type="Rhea" id="RHEA:27986"/>
        <dbReference type="ChEBI" id="CHEBI:15378"/>
        <dbReference type="ChEBI" id="CHEBI:17158"/>
        <dbReference type="ChEBI" id="CHEBI:27957"/>
        <dbReference type="ChEBI" id="CHEBI:57783"/>
        <dbReference type="ChEBI" id="CHEBI:58349"/>
    </reaction>
</comment>
<dbReference type="OrthoDB" id="9804790at2"/>
<evidence type="ECO:0000256" key="1">
    <source>
        <dbReference type="ARBA" id="ARBA00007905"/>
    </source>
</evidence>
<sequence>MNIPYVQLNDGHRIPQLGLGTWQTPDADAPALVQTALQLGYRHIDTAAIYGNERGIGEGLARAGVPRDELFVTTKLWNDRQGHDETLKAFDESLQRLGLDYVDLYLVHWPCPQRNQFVDSWKAMLRLRDEGRIRSVGVSNFREDDIEAVIMETGVVPAVNQIEVHPWLQQRALRELGTYKGIATEAWSPLAQGGELLADPLIREIADRHGKTPAQVVLRWHVQLGSIVFPKSANPARIQENAAIFDFQLDEADLQRIASLDRGQRLGPDPETFTG</sequence>
<comment type="caution">
    <text evidence="9">The sequence shown here is derived from an EMBL/GenBank/DDBJ whole genome shotgun (WGS) entry which is preliminary data.</text>
</comment>
<gene>
    <name evidence="9" type="ORF">FM069_15860</name>
</gene>
<dbReference type="InterPro" id="IPR020471">
    <property type="entry name" value="AKR"/>
</dbReference>
<dbReference type="RefSeq" id="WP_143489344.1">
    <property type="nucleotide sequence ID" value="NZ_VJOY01000011.1"/>
</dbReference>
<dbReference type="PROSITE" id="PS00798">
    <property type="entry name" value="ALDOKETO_REDUCTASE_1"/>
    <property type="match status" value="1"/>
</dbReference>
<dbReference type="PROSITE" id="PS00062">
    <property type="entry name" value="ALDOKETO_REDUCTASE_2"/>
    <property type="match status" value="1"/>
</dbReference>